<protein>
    <recommendedName>
        <fullName evidence="3">DUF4829 domain-containing protein</fullName>
    </recommendedName>
</protein>
<comment type="caution">
    <text evidence="1">The sequence shown here is derived from an EMBL/GenBank/DDBJ whole genome shotgun (WGS) entry which is preliminary data.</text>
</comment>
<dbReference type="AlphaFoldDB" id="A0A7X5BZA6"/>
<gene>
    <name evidence="1" type="ORF">GT003_14925</name>
</gene>
<dbReference type="Proteomes" id="UP000558113">
    <property type="component" value="Unassembled WGS sequence"/>
</dbReference>
<dbReference type="EMBL" id="JAAAMU010000006">
    <property type="protein sequence ID" value="NBC70291.1"/>
    <property type="molecule type" value="Genomic_DNA"/>
</dbReference>
<name>A0A7X5BZA6_9BACL</name>
<sequence length="168" mass="18573">MRRSAGVFVIISVLVTILWGCGSDADEEAAAEAAKAYLAHFYEVTDYPPSTVDASSLQERQAQLQPYATEEWLESLLANRVLGLPFMIAQREQAAVSAQDIQLSHSSEDEDVIAYTYRMKVMLRDDAKEMTSIPVEGSITLAKTNGTWKVNNDINRNRNDLLALTTGS</sequence>
<evidence type="ECO:0008006" key="3">
    <source>
        <dbReference type="Google" id="ProtNLM"/>
    </source>
</evidence>
<organism evidence="1 2">
    <name type="scientific">Paenibacillus sacheonensis</name>
    <dbReference type="NCBI Taxonomy" id="742054"/>
    <lineage>
        <taxon>Bacteria</taxon>
        <taxon>Bacillati</taxon>
        <taxon>Bacillota</taxon>
        <taxon>Bacilli</taxon>
        <taxon>Bacillales</taxon>
        <taxon>Paenibacillaceae</taxon>
        <taxon>Paenibacillus</taxon>
    </lineage>
</organism>
<proteinExistence type="predicted"/>
<accession>A0A7X5BZA6</accession>
<keyword evidence="2" id="KW-1185">Reference proteome</keyword>
<reference evidence="1 2" key="1">
    <citation type="submission" date="2020-01" db="EMBL/GenBank/DDBJ databases">
        <title>Paenibacillus soybeanensis sp. nov. isolated from the nodules of soybean (Glycine max(L.) Merr).</title>
        <authorList>
            <person name="Wang H."/>
        </authorList>
    </citation>
    <scope>NUCLEOTIDE SEQUENCE [LARGE SCALE GENOMIC DNA]</scope>
    <source>
        <strain evidence="1 2">DSM 23054</strain>
    </source>
</reference>
<evidence type="ECO:0000313" key="2">
    <source>
        <dbReference type="Proteomes" id="UP000558113"/>
    </source>
</evidence>
<dbReference type="RefSeq" id="WP_161699048.1">
    <property type="nucleotide sequence ID" value="NZ_JAAAMU010000006.1"/>
</dbReference>
<evidence type="ECO:0000313" key="1">
    <source>
        <dbReference type="EMBL" id="NBC70291.1"/>
    </source>
</evidence>